<accession>A0ABQ6IW28</accession>
<protein>
    <submittedName>
        <fullName evidence="1">Uncharacterized protein</fullName>
    </submittedName>
</protein>
<evidence type="ECO:0000313" key="1">
    <source>
        <dbReference type="EMBL" id="GMA42159.1"/>
    </source>
</evidence>
<dbReference type="EMBL" id="BSUO01000001">
    <property type="protein sequence ID" value="GMA42159.1"/>
    <property type="molecule type" value="Genomic_DNA"/>
</dbReference>
<dbReference type="Proteomes" id="UP001157126">
    <property type="component" value="Unassembled WGS sequence"/>
</dbReference>
<dbReference type="Gene3D" id="3.40.50.300">
    <property type="entry name" value="P-loop containing nucleotide triphosphate hydrolases"/>
    <property type="match status" value="1"/>
</dbReference>
<comment type="caution">
    <text evidence="1">The sequence shown here is derived from an EMBL/GenBank/DDBJ whole genome shotgun (WGS) entry which is preliminary data.</text>
</comment>
<name>A0ABQ6IW28_9MICO</name>
<sequence length="77" mass="8510">MLGLDPTTEGPRIRARLGVCPQEDTLDVELSVRENLTVYGRFFGMSRADVRTRADELLDFVKLTDKGVPRSTTSPAA</sequence>
<dbReference type="PANTHER" id="PTHR43038">
    <property type="entry name" value="ATP-BINDING CASSETTE, SUB-FAMILY H, MEMBER 1"/>
    <property type="match status" value="1"/>
</dbReference>
<proteinExistence type="predicted"/>
<organism evidence="1 2">
    <name type="scientific">Mobilicoccus caccae</name>
    <dbReference type="NCBI Taxonomy" id="1859295"/>
    <lineage>
        <taxon>Bacteria</taxon>
        <taxon>Bacillati</taxon>
        <taxon>Actinomycetota</taxon>
        <taxon>Actinomycetes</taxon>
        <taxon>Micrococcales</taxon>
        <taxon>Dermatophilaceae</taxon>
        <taxon>Mobilicoccus</taxon>
    </lineage>
</organism>
<reference evidence="2" key="1">
    <citation type="journal article" date="2019" name="Int. J. Syst. Evol. Microbiol.">
        <title>The Global Catalogue of Microorganisms (GCM) 10K type strain sequencing project: providing services to taxonomists for standard genome sequencing and annotation.</title>
        <authorList>
            <consortium name="The Broad Institute Genomics Platform"/>
            <consortium name="The Broad Institute Genome Sequencing Center for Infectious Disease"/>
            <person name="Wu L."/>
            <person name="Ma J."/>
        </authorList>
    </citation>
    <scope>NUCLEOTIDE SEQUENCE [LARGE SCALE GENOMIC DNA]</scope>
    <source>
        <strain evidence="2">NBRC 113072</strain>
    </source>
</reference>
<evidence type="ECO:0000313" key="2">
    <source>
        <dbReference type="Proteomes" id="UP001157126"/>
    </source>
</evidence>
<dbReference type="PANTHER" id="PTHR43038:SF3">
    <property type="entry name" value="ABC TRANSPORTER G FAMILY MEMBER 20 ISOFORM X1"/>
    <property type="match status" value="1"/>
</dbReference>
<dbReference type="InterPro" id="IPR027417">
    <property type="entry name" value="P-loop_NTPase"/>
</dbReference>
<keyword evidence="2" id="KW-1185">Reference proteome</keyword>
<dbReference type="SUPFAM" id="SSF52540">
    <property type="entry name" value="P-loop containing nucleoside triphosphate hydrolases"/>
    <property type="match status" value="1"/>
</dbReference>
<gene>
    <name evidence="1" type="ORF">GCM10025883_42040</name>
</gene>